<name>A0A6A4I9K8_9AGAR</name>
<sequence length="286" mass="31565">MSAPTLINEAFPPCGSIWCNYCQLEGAILNPHDIADQCQLYENALAGRPYPSHHHPNNLTPEWQRHYGVETFLPDLGQSASSPSELLQSRECLIQEIPQHHPYFMQVARGQASSTTLDRRTDSEVITTYSPAPASASSTLSSESGQRLGSQLYSRPAAHAPTSSQYDPTPYPASPTYHFHQSLPWSNSQSAAYTPSDVSPTQSIQSTLLSSSVPSLSQSTLSQYDYTSYHPQSLQWSDPQSAAYTTNDASPSPPTMSPSSLTRSRRFKCDTCDKKFTNKQNLESMH</sequence>
<protein>
    <submittedName>
        <fullName evidence="2">Uncharacterized protein</fullName>
    </submittedName>
</protein>
<gene>
    <name evidence="2" type="ORF">BT96DRAFT_987239</name>
</gene>
<dbReference type="EMBL" id="ML769400">
    <property type="protein sequence ID" value="KAE9406680.1"/>
    <property type="molecule type" value="Genomic_DNA"/>
</dbReference>
<dbReference type="Proteomes" id="UP000799118">
    <property type="component" value="Unassembled WGS sequence"/>
</dbReference>
<feature type="region of interest" description="Disordered" evidence="1">
    <location>
        <begin position="240"/>
        <end position="264"/>
    </location>
</feature>
<keyword evidence="3" id="KW-1185">Reference proteome</keyword>
<evidence type="ECO:0000256" key="1">
    <source>
        <dbReference type="SAM" id="MobiDB-lite"/>
    </source>
</evidence>
<proteinExistence type="predicted"/>
<evidence type="ECO:0000313" key="2">
    <source>
        <dbReference type="EMBL" id="KAE9406680.1"/>
    </source>
</evidence>
<feature type="compositionally biased region" description="Polar residues" evidence="1">
    <location>
        <begin position="240"/>
        <end position="249"/>
    </location>
</feature>
<feature type="compositionally biased region" description="Low complexity" evidence="1">
    <location>
        <begin position="128"/>
        <end position="144"/>
    </location>
</feature>
<reference evidence="2" key="1">
    <citation type="journal article" date="2019" name="Environ. Microbiol.">
        <title>Fungal ecological strategies reflected in gene transcription - a case study of two litter decomposers.</title>
        <authorList>
            <person name="Barbi F."/>
            <person name="Kohler A."/>
            <person name="Barry K."/>
            <person name="Baskaran P."/>
            <person name="Daum C."/>
            <person name="Fauchery L."/>
            <person name="Ihrmark K."/>
            <person name="Kuo A."/>
            <person name="LaButti K."/>
            <person name="Lipzen A."/>
            <person name="Morin E."/>
            <person name="Grigoriev I.V."/>
            <person name="Henrissat B."/>
            <person name="Lindahl B."/>
            <person name="Martin F."/>
        </authorList>
    </citation>
    <scope>NUCLEOTIDE SEQUENCE</scope>
    <source>
        <strain evidence="2">JB14</strain>
    </source>
</reference>
<organism evidence="2 3">
    <name type="scientific">Gymnopus androsaceus JB14</name>
    <dbReference type="NCBI Taxonomy" id="1447944"/>
    <lineage>
        <taxon>Eukaryota</taxon>
        <taxon>Fungi</taxon>
        <taxon>Dikarya</taxon>
        <taxon>Basidiomycota</taxon>
        <taxon>Agaricomycotina</taxon>
        <taxon>Agaricomycetes</taxon>
        <taxon>Agaricomycetidae</taxon>
        <taxon>Agaricales</taxon>
        <taxon>Marasmiineae</taxon>
        <taxon>Omphalotaceae</taxon>
        <taxon>Gymnopus</taxon>
    </lineage>
</organism>
<evidence type="ECO:0000313" key="3">
    <source>
        <dbReference type="Proteomes" id="UP000799118"/>
    </source>
</evidence>
<feature type="region of interest" description="Disordered" evidence="1">
    <location>
        <begin position="128"/>
        <end position="150"/>
    </location>
</feature>
<accession>A0A6A4I9K8</accession>
<dbReference type="AlphaFoldDB" id="A0A6A4I9K8"/>